<dbReference type="eggNOG" id="COG3759">
    <property type="taxonomic scope" value="Bacteria"/>
</dbReference>
<dbReference type="PANTHER" id="PTHR38446">
    <property type="entry name" value="BLL0914 PROTEIN"/>
    <property type="match status" value="1"/>
</dbReference>
<dbReference type="PANTHER" id="PTHR38446:SF1">
    <property type="entry name" value="BLL0914 PROTEIN"/>
    <property type="match status" value="1"/>
</dbReference>
<comment type="caution">
    <text evidence="2">The sequence shown here is derived from an EMBL/GenBank/DDBJ whole genome shotgun (WGS) entry which is preliminary data.</text>
</comment>
<keyword evidence="1" id="KW-0812">Transmembrane</keyword>
<keyword evidence="1" id="KW-1133">Transmembrane helix</keyword>
<organism evidence="2 3">
    <name type="scientific">Lactobacillus pasteurii DSM 23907 = CRBIP 24.76</name>
    <dbReference type="NCBI Taxonomy" id="1423790"/>
    <lineage>
        <taxon>Bacteria</taxon>
        <taxon>Bacillati</taxon>
        <taxon>Bacillota</taxon>
        <taxon>Bacilli</taxon>
        <taxon>Lactobacillales</taxon>
        <taxon>Lactobacillaceae</taxon>
        <taxon>Lactobacillus</taxon>
    </lineage>
</organism>
<name>I7J063_9LACO</name>
<dbReference type="AlphaFoldDB" id="I7J063"/>
<dbReference type="EMBL" id="CAKD01000022">
    <property type="protein sequence ID" value="CCI85492.1"/>
    <property type="molecule type" value="Genomic_DNA"/>
</dbReference>
<accession>I7J063</accession>
<evidence type="ECO:0000256" key="1">
    <source>
        <dbReference type="SAM" id="Phobius"/>
    </source>
</evidence>
<evidence type="ECO:0000313" key="3">
    <source>
        <dbReference type="Proteomes" id="UP000009311"/>
    </source>
</evidence>
<proteinExistence type="predicted"/>
<keyword evidence="1" id="KW-0472">Membrane</keyword>
<dbReference type="InterPro" id="IPR009732">
    <property type="entry name" value="DUF1304"/>
</dbReference>
<dbReference type="Proteomes" id="UP000009311">
    <property type="component" value="Unassembled WGS sequence"/>
</dbReference>
<dbReference type="STRING" id="1423790.BN53_05240"/>
<feature type="transmembrane region" description="Helical" evidence="1">
    <location>
        <begin position="79"/>
        <end position="96"/>
    </location>
</feature>
<protein>
    <submittedName>
        <fullName evidence="2">Putative membrane protein</fullName>
    </submittedName>
</protein>
<dbReference type="Pfam" id="PF06993">
    <property type="entry name" value="DUF1304"/>
    <property type="match status" value="1"/>
</dbReference>
<dbReference type="PATRIC" id="fig|1423790.3.peg.1456"/>
<keyword evidence="3" id="KW-1185">Reference proteome</keyword>
<gene>
    <name evidence="2" type="ORF">BN53_05240</name>
</gene>
<evidence type="ECO:0000313" key="2">
    <source>
        <dbReference type="EMBL" id="CCI85492.1"/>
    </source>
</evidence>
<reference evidence="2 3" key="1">
    <citation type="submission" date="2012-06" db="EMBL/GenBank/DDBJ databases">
        <title>Draft Genome Sequence of Lactobacillus pasteurii CRBIP 24.76T.</title>
        <authorList>
            <person name="Cousin S."/>
            <person name="Bouchier C."/>
            <person name="Loux V."/>
            <person name="Ma L."/>
            <person name="Creno S."/>
            <person name="Bizet C."/>
            <person name="Clermont D."/>
        </authorList>
    </citation>
    <scope>NUCLEOTIDE SEQUENCE [LARGE SCALE GENOMIC DNA]</scope>
    <source>
        <strain evidence="3">CRBIP 24.76T</strain>
    </source>
</reference>
<sequence>MMSVISKVLAVAVAVEFLYIMYLETFAPKSAKTAKVFGLAKADQANEMIITLFKNQGVYNGLIAAEVLLATFVFASQTALIVLLVYIILVAAYGAITSNPKIILMQGGLPILALISLFL</sequence>